<evidence type="ECO:0000259" key="1">
    <source>
        <dbReference type="PROSITE" id="PS51704"/>
    </source>
</evidence>
<dbReference type="AlphaFoldDB" id="A0A4P7A2N6"/>
<dbReference type="PROSITE" id="PS51704">
    <property type="entry name" value="GP_PDE"/>
    <property type="match status" value="1"/>
</dbReference>
<proteinExistence type="predicted"/>
<dbReference type="InterPro" id="IPR030395">
    <property type="entry name" value="GP_PDE_dom"/>
</dbReference>
<dbReference type="Proteomes" id="UP000294292">
    <property type="component" value="Chromosome"/>
</dbReference>
<evidence type="ECO:0000313" key="3">
    <source>
        <dbReference type="Proteomes" id="UP000294292"/>
    </source>
</evidence>
<dbReference type="GO" id="GO:0006629">
    <property type="term" value="P:lipid metabolic process"/>
    <property type="evidence" value="ECO:0007669"/>
    <property type="project" value="InterPro"/>
</dbReference>
<gene>
    <name evidence="2" type="ORF">E2636_15680</name>
</gene>
<keyword evidence="3" id="KW-1185">Reference proteome</keyword>
<name>A0A4P7A2N6_9BACL</name>
<accession>A0A4P7A2N6</accession>
<feature type="domain" description="GP-PDE" evidence="1">
    <location>
        <begin position="37"/>
        <end position="301"/>
    </location>
</feature>
<sequence>MFLNNSSLFTKERQTEPFLLAHRGLPQTFSMKGIESDTCTAERIYEPEHPYIENTIPSMEAAFDAGADMVELDIKPTKDEQFAVFHDWTLDCRTNVKGMVADYTLEELKKIDIGYGYKDGGKTYPFRGLGIGLIPSLDEVLRQFPDRLFLIHIKSNDSKEGEQLADFLSNLPANRLEQLTVYGGDEPIASLKDRLPKLRVMSIETLKSCLLSYIGVGWTGVMPDECRHTEVHIPEKYAPWIWGWPDKLLNRMDAVDTRVILVAGNGNWSEGFDSEEDMKRLPTNYSGGIWTNRIDQIAPIVK</sequence>
<dbReference type="PANTHER" id="PTHR43805">
    <property type="entry name" value="GLYCEROPHOSPHORYL DIESTER PHOSPHODIESTERASE"/>
    <property type="match status" value="1"/>
</dbReference>
<dbReference type="RefSeq" id="WP_134211836.1">
    <property type="nucleotide sequence ID" value="NZ_CP038015.1"/>
</dbReference>
<dbReference type="OrthoDB" id="384721at2"/>
<evidence type="ECO:0000313" key="2">
    <source>
        <dbReference type="EMBL" id="QBP43127.1"/>
    </source>
</evidence>
<reference evidence="2 3" key="1">
    <citation type="submission" date="2019-03" db="EMBL/GenBank/DDBJ databases">
        <title>Complete genome sequence of Paenisporosarcina antarctica CGMCC 1.6503T.</title>
        <authorList>
            <person name="Rong J.-C."/>
            <person name="Chi N.-Y."/>
            <person name="Zhang Q.-F."/>
        </authorList>
    </citation>
    <scope>NUCLEOTIDE SEQUENCE [LARGE SCALE GENOMIC DNA]</scope>
    <source>
        <strain evidence="2 3">CGMCC 1.6503</strain>
    </source>
</reference>
<dbReference type="KEGG" id="panc:E2636_15680"/>
<dbReference type="Gene3D" id="3.20.20.190">
    <property type="entry name" value="Phosphatidylinositol (PI) phosphodiesterase"/>
    <property type="match status" value="1"/>
</dbReference>
<dbReference type="PANTHER" id="PTHR43805:SF1">
    <property type="entry name" value="GP-PDE DOMAIN-CONTAINING PROTEIN"/>
    <property type="match status" value="1"/>
</dbReference>
<organism evidence="2 3">
    <name type="scientific">Paenisporosarcina antarctica</name>
    <dbReference type="NCBI Taxonomy" id="417367"/>
    <lineage>
        <taxon>Bacteria</taxon>
        <taxon>Bacillati</taxon>
        <taxon>Bacillota</taxon>
        <taxon>Bacilli</taxon>
        <taxon>Bacillales</taxon>
        <taxon>Caryophanaceae</taxon>
        <taxon>Paenisporosarcina</taxon>
    </lineage>
</organism>
<dbReference type="SUPFAM" id="SSF51695">
    <property type="entry name" value="PLC-like phosphodiesterases"/>
    <property type="match status" value="1"/>
</dbReference>
<dbReference type="EMBL" id="CP038015">
    <property type="protein sequence ID" value="QBP43127.1"/>
    <property type="molecule type" value="Genomic_DNA"/>
</dbReference>
<dbReference type="Pfam" id="PF03009">
    <property type="entry name" value="GDPD"/>
    <property type="match status" value="1"/>
</dbReference>
<dbReference type="InterPro" id="IPR017946">
    <property type="entry name" value="PLC-like_Pdiesterase_TIM-brl"/>
</dbReference>
<protein>
    <submittedName>
        <fullName evidence="2">Glycerophosphodiester phosphodiesterase</fullName>
    </submittedName>
</protein>
<dbReference type="GO" id="GO:0008081">
    <property type="term" value="F:phosphoric diester hydrolase activity"/>
    <property type="evidence" value="ECO:0007669"/>
    <property type="project" value="InterPro"/>
</dbReference>